<gene>
    <name evidence="2" type="primary">71</name>
    <name evidence="2" type="ORF">SEA_FINCH_71</name>
</gene>
<feature type="domain" description="SF4 helicase" evidence="1">
    <location>
        <begin position="151"/>
        <end position="417"/>
    </location>
</feature>
<dbReference type="PANTHER" id="PTHR30153:SF2">
    <property type="entry name" value="REPLICATIVE DNA HELICASE"/>
    <property type="match status" value="1"/>
</dbReference>
<dbReference type="SUPFAM" id="SSF52540">
    <property type="entry name" value="P-loop containing nucleoside triphosphate hydrolases"/>
    <property type="match status" value="1"/>
</dbReference>
<dbReference type="GO" id="GO:0006260">
    <property type="term" value="P:DNA replication"/>
    <property type="evidence" value="ECO:0007669"/>
    <property type="project" value="InterPro"/>
</dbReference>
<dbReference type="EMBL" id="MG962366">
    <property type="protein sequence ID" value="AVO25178.1"/>
    <property type="molecule type" value="Genomic_DNA"/>
</dbReference>
<dbReference type="InterPro" id="IPR007694">
    <property type="entry name" value="DNA_helicase_DnaB-like_C"/>
</dbReference>
<keyword evidence="2" id="KW-0067">ATP-binding</keyword>
<dbReference type="KEGG" id="vg:64766324"/>
<accession>A0A2P1JXY3</accession>
<evidence type="ECO:0000313" key="2">
    <source>
        <dbReference type="EMBL" id="AVO25178.1"/>
    </source>
</evidence>
<keyword evidence="3" id="KW-1185">Reference proteome</keyword>
<evidence type="ECO:0000313" key="3">
    <source>
        <dbReference type="Proteomes" id="UP000241290"/>
    </source>
</evidence>
<dbReference type="Pfam" id="PF03796">
    <property type="entry name" value="DnaB_C"/>
    <property type="match status" value="1"/>
</dbReference>
<protein>
    <submittedName>
        <fullName evidence="2">DnaB-like dsDNA helicase</fullName>
    </submittedName>
</protein>
<dbReference type="GO" id="GO:0005524">
    <property type="term" value="F:ATP binding"/>
    <property type="evidence" value="ECO:0007669"/>
    <property type="project" value="InterPro"/>
</dbReference>
<evidence type="ECO:0000259" key="1">
    <source>
        <dbReference type="PROSITE" id="PS51199"/>
    </source>
</evidence>
<dbReference type="Gene3D" id="3.40.50.300">
    <property type="entry name" value="P-loop containing nucleotide triphosphate hydrolases"/>
    <property type="match status" value="1"/>
</dbReference>
<dbReference type="GeneID" id="64766324"/>
<sequence length="418" mass="47818">MDLEKSLLGKVTSSDAMQYCWDHGLRAEVFEDPLCKIVYTFAVDYWMRENLKMAPTKEVLEHEFARQNFAVERSDESLEWLVSKLKTRYLSNITQEVMREAAELSVESPADAMNVLYNQSWKAKQATQPRFNRVNMSATIQDRRIRYSEKQQTQERGAPIGLEEVDEHTNGILPGELAIVAGYAKTGKSFKLVNAAVKARKAGWTPCVFTLEQGIDEFEDRIDAFASGVGYGKLQRGQLTMDESRRLHAAQEEMAELGPLHLERPEKGDRTVASMVNRARQIGADYLIIDQLSWMESIQRYRDRRDEYKELIGDLKEEISRASAGEISTFMAVQYNRQAVSTKGERGGMHNIANSADVEQMVDIAYGLYRNKEIRANDSMVLDILGARRSDNASWLLGWHLNNQSSIFVRERYEEDEE</sequence>
<dbReference type="RefSeq" id="YP_010059093.1">
    <property type="nucleotide sequence ID" value="NC_054724.1"/>
</dbReference>
<dbReference type="GO" id="GO:0003678">
    <property type="term" value="F:DNA helicase activity"/>
    <property type="evidence" value="ECO:0007669"/>
    <property type="project" value="InterPro"/>
</dbReference>
<name>A0A2P1JXY3_9CAUD</name>
<proteinExistence type="predicted"/>
<organism evidence="2 3">
    <name type="scientific">Rhodococcus phage Finch</name>
    <dbReference type="NCBI Taxonomy" id="2094144"/>
    <lineage>
        <taxon>Viruses</taxon>
        <taxon>Duplodnaviria</taxon>
        <taxon>Heunggongvirae</taxon>
        <taxon>Uroviricota</taxon>
        <taxon>Caudoviricetes</taxon>
        <taxon>Finchvirus</taxon>
        <taxon>Finchvirus finch</taxon>
    </lineage>
</organism>
<keyword evidence="2" id="KW-0347">Helicase</keyword>
<dbReference type="PROSITE" id="PS51199">
    <property type="entry name" value="SF4_HELICASE"/>
    <property type="match status" value="1"/>
</dbReference>
<keyword evidence="2" id="KW-0378">Hydrolase</keyword>
<dbReference type="PANTHER" id="PTHR30153">
    <property type="entry name" value="REPLICATIVE DNA HELICASE DNAB"/>
    <property type="match status" value="1"/>
</dbReference>
<keyword evidence="2" id="KW-0547">Nucleotide-binding</keyword>
<dbReference type="Proteomes" id="UP000241290">
    <property type="component" value="Genome"/>
</dbReference>
<reference evidence="3" key="1">
    <citation type="submission" date="2018-02" db="EMBL/GenBank/DDBJ databases">
        <authorList>
            <person name="Cohen D.B."/>
            <person name="Kent A.D."/>
        </authorList>
    </citation>
    <scope>NUCLEOTIDE SEQUENCE [LARGE SCALE GENOMIC DNA]</scope>
</reference>
<dbReference type="InterPro" id="IPR027417">
    <property type="entry name" value="P-loop_NTPase"/>
</dbReference>